<evidence type="ECO:0000256" key="1">
    <source>
        <dbReference type="ARBA" id="ARBA00022679"/>
    </source>
</evidence>
<dbReference type="OrthoDB" id="47801at2759"/>
<dbReference type="EMBL" id="CAJHUC010002307">
    <property type="protein sequence ID" value="CAD7703570.1"/>
    <property type="molecule type" value="Genomic_DNA"/>
</dbReference>
<dbReference type="PANTHER" id="PTHR46116:SF39">
    <property type="entry name" value="BACULOVIRAL IAP REPEAT-CONTAINING PROTEIN 6"/>
    <property type="match status" value="1"/>
</dbReference>
<gene>
    <name evidence="5" type="ORF">OSTQU699_LOCUS8927</name>
</gene>
<feature type="domain" description="UBC core" evidence="4">
    <location>
        <begin position="712"/>
        <end position="879"/>
    </location>
</feature>
<name>A0A8S1JBR9_9CHLO</name>
<sequence length="945" mass="103856">MKALRGAVSDLQGALVRHHADGDPPVASLVLDDTTVAFDLLKPDGPVHVSVVLFEADRYPKCAPLLACEDDLETAAMLDAIAVEFRDGGELARIVARICESCGLGCPELEALAAEGGATDSGSNGGNAYGSDGESLGGSGFVDGLSEEENASSFGLEEEEDQEMVEELGKLQGRWQRHEDAWRERARAGGEEGGPSAVGRSASESVAQTRQIFDEEETFRRLCKELLDIKREQENSMTLLVDAIDDDIYRWCVNMAGFNPSSCLAEDILEMSRLYCDSSVQIHMTFKRGLYPFYPPQIEVVRPRFKMPLAWAVASHPMFHLSNWDPWLSPKAAILQIKDFLENHARIDLNSPLNAPREGAYSDAERQLARLEALSELPPRCLASPQFAKLYESRGVAVDKNHLDALMLPDAKRMKPKPKGKEYWAAGTGYGHGSGSTEIWDAKASELAQRAHDAEVEKLLMDLDRSLATELGCLPGDGISASTSPGPSGNNVQNDVNPDKVCALLFALEGSCLLPFLHRELSCASFTDMCKRPEYYLSIMKVVHKLCHPFVAHLLHSIKVSESSNVSSILDSLQLLHEPATNYGRMINLACREAEMDSERRRRAGLPTPSNLNLQAGSPLAKRNLSVEKEEKMGRQLSELVVLAVGILMPMVARNQGSSADVPCGHPSTSGGCGDEGYIQTMKAIQLDFVEGLEGYNAYGPDSQRELSFPKERVVRLSRELSGLRSLLPCTASSSVFVRVDEQKLTLWQAIITGPEDTPYSGGCFLFDLYFPTGYPSTPPNVNLKTTGGGTVRFNPNLYNCGKVCLSLLGTWSGSAGERWDAEVSSAFQVLVSIQSLILVPEPYFNEPGYEEAMHTAPGKQQSKAYNQEIREHSIHRAMIDYLRAPPKGFEHIVRTHFLLRGDHILATCRKWIAEAEEAKCSTHASRLKGLVEELGRLLQDLKQR</sequence>
<dbReference type="SUPFAM" id="SSF54495">
    <property type="entry name" value="UBC-like"/>
    <property type="match status" value="2"/>
</dbReference>
<dbReference type="SMART" id="SM00212">
    <property type="entry name" value="UBCc"/>
    <property type="match status" value="1"/>
</dbReference>
<keyword evidence="1" id="KW-0808">Transferase</keyword>
<feature type="region of interest" description="Disordered" evidence="3">
    <location>
        <begin position="181"/>
        <end position="209"/>
    </location>
</feature>
<dbReference type="AlphaFoldDB" id="A0A8S1JBR9"/>
<reference evidence="5" key="1">
    <citation type="submission" date="2020-12" db="EMBL/GenBank/DDBJ databases">
        <authorList>
            <person name="Iha C."/>
        </authorList>
    </citation>
    <scope>NUCLEOTIDE SEQUENCE</scope>
</reference>
<evidence type="ECO:0000313" key="6">
    <source>
        <dbReference type="Proteomes" id="UP000708148"/>
    </source>
</evidence>
<evidence type="ECO:0000256" key="2">
    <source>
        <dbReference type="ARBA" id="ARBA00022786"/>
    </source>
</evidence>
<dbReference type="Gene3D" id="3.10.110.10">
    <property type="entry name" value="Ubiquitin Conjugating Enzyme"/>
    <property type="match status" value="2"/>
</dbReference>
<proteinExistence type="predicted"/>
<feature type="region of interest" description="Disordered" evidence="3">
    <location>
        <begin position="117"/>
        <end position="144"/>
    </location>
</feature>
<comment type="caution">
    <text evidence="5">The sequence shown here is derived from an EMBL/GenBank/DDBJ whole genome shotgun (WGS) entry which is preliminary data.</text>
</comment>
<dbReference type="PROSITE" id="PS50127">
    <property type="entry name" value="UBC_2"/>
    <property type="match status" value="1"/>
</dbReference>
<dbReference type="Proteomes" id="UP000708148">
    <property type="component" value="Unassembled WGS sequence"/>
</dbReference>
<dbReference type="CDD" id="cd23802">
    <property type="entry name" value="UBCc_UBE2Q"/>
    <property type="match status" value="1"/>
</dbReference>
<dbReference type="PANTHER" id="PTHR46116">
    <property type="entry name" value="(E3-INDEPENDENT) E2 UBIQUITIN-CONJUGATING ENZYME"/>
    <property type="match status" value="1"/>
</dbReference>
<keyword evidence="2" id="KW-0833">Ubl conjugation pathway</keyword>
<accession>A0A8S1JBR9</accession>
<dbReference type="CDD" id="cd23810">
    <property type="entry name" value="UBCc_BIRC6"/>
    <property type="match status" value="1"/>
</dbReference>
<dbReference type="GO" id="GO:0016740">
    <property type="term" value="F:transferase activity"/>
    <property type="evidence" value="ECO:0007669"/>
    <property type="project" value="UniProtKB-KW"/>
</dbReference>
<dbReference type="Pfam" id="PF00179">
    <property type="entry name" value="UQ_con"/>
    <property type="match status" value="1"/>
</dbReference>
<dbReference type="InterPro" id="IPR000608">
    <property type="entry name" value="UBC"/>
</dbReference>
<evidence type="ECO:0000256" key="3">
    <source>
        <dbReference type="SAM" id="MobiDB-lite"/>
    </source>
</evidence>
<keyword evidence="6" id="KW-1185">Reference proteome</keyword>
<protein>
    <recommendedName>
        <fullName evidence="4">UBC core domain-containing protein</fullName>
    </recommendedName>
</protein>
<feature type="compositionally biased region" description="Basic and acidic residues" evidence="3">
    <location>
        <begin position="181"/>
        <end position="190"/>
    </location>
</feature>
<dbReference type="InterPro" id="IPR016135">
    <property type="entry name" value="UBQ-conjugating_enzyme/RWD"/>
</dbReference>
<evidence type="ECO:0000259" key="4">
    <source>
        <dbReference type="PROSITE" id="PS50127"/>
    </source>
</evidence>
<evidence type="ECO:0000313" key="5">
    <source>
        <dbReference type="EMBL" id="CAD7703570.1"/>
    </source>
</evidence>
<organism evidence="5 6">
    <name type="scientific">Ostreobium quekettii</name>
    <dbReference type="NCBI Taxonomy" id="121088"/>
    <lineage>
        <taxon>Eukaryota</taxon>
        <taxon>Viridiplantae</taxon>
        <taxon>Chlorophyta</taxon>
        <taxon>core chlorophytes</taxon>
        <taxon>Ulvophyceae</taxon>
        <taxon>TCBD clade</taxon>
        <taxon>Bryopsidales</taxon>
        <taxon>Ostreobineae</taxon>
        <taxon>Ostreobiaceae</taxon>
        <taxon>Ostreobium</taxon>
    </lineage>
</organism>